<dbReference type="Gene3D" id="3.40.50.10930">
    <property type="match status" value="1"/>
</dbReference>
<evidence type="ECO:0000313" key="12">
    <source>
        <dbReference type="Proteomes" id="UP001165366"/>
    </source>
</evidence>
<evidence type="ECO:0000256" key="3">
    <source>
        <dbReference type="ARBA" id="ARBA00022763"/>
    </source>
</evidence>
<evidence type="ECO:0000256" key="7">
    <source>
        <dbReference type="ARBA" id="ARBA00022840"/>
    </source>
</evidence>
<dbReference type="GO" id="GO:0008854">
    <property type="term" value="F:exodeoxyribonuclease V activity"/>
    <property type="evidence" value="ECO:0007669"/>
    <property type="project" value="UniProtKB-EC"/>
</dbReference>
<evidence type="ECO:0000256" key="6">
    <source>
        <dbReference type="ARBA" id="ARBA00022839"/>
    </source>
</evidence>
<evidence type="ECO:0000259" key="10">
    <source>
        <dbReference type="Pfam" id="PF17946"/>
    </source>
</evidence>
<reference evidence="11" key="1">
    <citation type="submission" date="2022-01" db="EMBL/GenBank/DDBJ databases">
        <authorList>
            <person name="Wang Y."/>
        </authorList>
    </citation>
    <scope>NUCLEOTIDE SEQUENCE</scope>
    <source>
        <strain evidence="11">WB101</strain>
    </source>
</reference>
<evidence type="ECO:0000256" key="9">
    <source>
        <dbReference type="ARBA" id="ARBA00023204"/>
    </source>
</evidence>
<accession>A0ABS9KBH9</accession>
<proteinExistence type="inferred from homology"/>
<dbReference type="InterPro" id="IPR013986">
    <property type="entry name" value="DExx_box_DNA_helicase_dom_sf"/>
</dbReference>
<dbReference type="SUPFAM" id="SSF52540">
    <property type="entry name" value="P-loop containing nucleoside triphosphate hydrolases"/>
    <property type="match status" value="2"/>
</dbReference>
<dbReference type="Gene3D" id="1.10.10.160">
    <property type="match status" value="1"/>
</dbReference>
<keyword evidence="1" id="KW-0540">Nuclease</keyword>
<comment type="caution">
    <text evidence="11">The sequence shown here is derived from an EMBL/GenBank/DDBJ whole genome shotgun (WGS) entry which is preliminary data.</text>
</comment>
<keyword evidence="12" id="KW-1185">Reference proteome</keyword>
<gene>
    <name evidence="11" type="ORF">L6773_06355</name>
</gene>
<dbReference type="EMBL" id="JAKLWS010000005">
    <property type="protein sequence ID" value="MCG2588180.1"/>
    <property type="molecule type" value="Genomic_DNA"/>
</dbReference>
<dbReference type="SUPFAM" id="SSF52980">
    <property type="entry name" value="Restriction endonuclease-like"/>
    <property type="match status" value="1"/>
</dbReference>
<dbReference type="Proteomes" id="UP001165366">
    <property type="component" value="Unassembled WGS sequence"/>
</dbReference>
<keyword evidence="9" id="KW-0234">DNA repair</keyword>
<evidence type="ECO:0000256" key="4">
    <source>
        <dbReference type="ARBA" id="ARBA00022801"/>
    </source>
</evidence>
<keyword evidence="2" id="KW-0547">Nucleotide-binding</keyword>
<dbReference type="InterPro" id="IPR011335">
    <property type="entry name" value="Restrct_endonuc-II-like"/>
</dbReference>
<organism evidence="11 12">
    <name type="scientific">Rhodohalobacter sulfatireducens</name>
    <dbReference type="NCBI Taxonomy" id="2911366"/>
    <lineage>
        <taxon>Bacteria</taxon>
        <taxon>Pseudomonadati</taxon>
        <taxon>Balneolota</taxon>
        <taxon>Balneolia</taxon>
        <taxon>Balneolales</taxon>
        <taxon>Balneolaceae</taxon>
        <taxon>Rhodohalobacter</taxon>
    </lineage>
</organism>
<evidence type="ECO:0000256" key="8">
    <source>
        <dbReference type="ARBA" id="ARBA00023125"/>
    </source>
</evidence>
<dbReference type="RefSeq" id="WP_237853024.1">
    <property type="nucleotide sequence ID" value="NZ_JAKLWS010000005.1"/>
</dbReference>
<keyword evidence="3" id="KW-0227">DNA damage</keyword>
<evidence type="ECO:0000256" key="1">
    <source>
        <dbReference type="ARBA" id="ARBA00022722"/>
    </source>
</evidence>
<evidence type="ECO:0000313" key="11">
    <source>
        <dbReference type="EMBL" id="MCG2588180.1"/>
    </source>
</evidence>
<keyword evidence="7" id="KW-0067">ATP-binding</keyword>
<dbReference type="PANTHER" id="PTHR30591:SF1">
    <property type="entry name" value="RECBCD ENZYME SUBUNIT RECC"/>
    <property type="match status" value="1"/>
</dbReference>
<keyword evidence="4 11" id="KW-0378">Hydrolase</keyword>
<evidence type="ECO:0000256" key="5">
    <source>
        <dbReference type="ARBA" id="ARBA00022806"/>
    </source>
</evidence>
<protein>
    <submittedName>
        <fullName evidence="11">Exodeoxyribonuclease V subunit gamma</fullName>
        <ecNumber evidence="11">3.1.11.5</ecNumber>
    </submittedName>
</protein>
<dbReference type="PIRSF" id="PIRSF000980">
    <property type="entry name" value="RecC"/>
    <property type="match status" value="1"/>
</dbReference>
<dbReference type="EC" id="3.1.11.5" evidence="11"/>
<dbReference type="InterPro" id="IPR006697">
    <property type="entry name" value="RecC"/>
</dbReference>
<reference evidence="11" key="2">
    <citation type="submission" date="2024-05" db="EMBL/GenBank/DDBJ databases">
        <title>Rhodohalobacter halophilus gen. nov., sp. nov., a moderately halophilic member of the family Balneolaceae.</title>
        <authorList>
            <person name="Xia J."/>
        </authorList>
    </citation>
    <scope>NUCLEOTIDE SEQUENCE</scope>
    <source>
        <strain evidence="11">WB101</strain>
    </source>
</reference>
<dbReference type="InterPro" id="IPR027417">
    <property type="entry name" value="P-loop_NTPase"/>
</dbReference>
<dbReference type="InterPro" id="IPR041500">
    <property type="entry name" value="RecC_C"/>
</dbReference>
<evidence type="ECO:0000256" key="2">
    <source>
        <dbReference type="ARBA" id="ARBA00022741"/>
    </source>
</evidence>
<keyword evidence="5" id="KW-0347">Helicase</keyword>
<dbReference type="PANTHER" id="PTHR30591">
    <property type="entry name" value="RECBCD ENZYME SUBUNIT RECC"/>
    <property type="match status" value="1"/>
</dbReference>
<keyword evidence="8" id="KW-0238">DNA-binding</keyword>
<dbReference type="Gene3D" id="3.40.50.300">
    <property type="entry name" value="P-loop containing nucleotide triphosphate hydrolases"/>
    <property type="match status" value="2"/>
</dbReference>
<keyword evidence="6" id="KW-0269">Exonuclease</keyword>
<name>A0ABS9KBH9_9BACT</name>
<sequence length="1047" mass="120803">MIHLTKSHNLHTLSGVLAEKLAETAPNDPFASQQIIVPNLDTARWFKLFAAEKNKIAANLECLLPAEWLWRQIRKIYPDLPEILPSDLQPMKWSLFELLSDPDQRKKFGQLDLYVRNQPEERRVQAVYQMAGQIASVFDEYLVYRPDMIIQWQQGKSGKGDENWQADLWRLLNTRWKNLGNEKRKNRAELYQEVMTKLSDQSLETDDSLYLLNPGLMPLPIIKMLKKIGEKSDLFLYQINVSKQSEENLNELIQVFGRESERVDEVISFLDADEVINLHSEISKDHAFGAIQSSILEGNSVTKISTKNGKLEGIEIKSCHSQLREIEVLHQFLLEKFEEDDSLQPDDILVATSDLDSYRPYIKAVFDQSDDDLPNIPYHAGYSHRNSETGIERTLIRLLNMVDSRFEFSDVIDLLMMKPVYQSFGISESDCHKLKRWIEENHVVWGIDANHRKEFDQPEVELQTWNSAVRRGWFGNLLGGKQGEFHHDTLLFRSIRTTNDQEIWAAFSGYLNTLDEMRREQKRKRTSREWCSWLISKMELLFDVHSLQSMESQRVIRLIDQIREQASVAECEKPVPYSIFRSELNSMMDQQKASGALFSRGVTFSSMVPVRSIPFKVIALIGLNESTFPRKQTTPDFDLMAQNPLPGERNRKNEDRNLFLESIMAAGDIHYCSYIGQSPVDNEKIPPSSIVSEWVDILSGVAGVESKSIIKKEALSGFSRSSFESNKNYSGVYLQTAKNMQDDENAIPGLILDQPISLEKSDEPIQLDDLVRFYTNPIQWFLQKRFEVSLREPEREKDEFNLDSLEYHLYFQRIFGWVLNGLSDQHIHKYLVDTGSVPIGWGGQREVLDLRKKAQIAISEMKAVDLNPEEVPINISVGVGDEEIDGSIISYSKSRFVDVNPSGLSGKTAIRSWIPHLCVQLSSEFKEKSSILFCDLKKGEPKQQVFKPVEDPERILSELIDLYREGLAKPQPFFPKSLYTYEKRQRDEKDDAYAKAASVFEGGWHRGEREDRFIRALLGSEVSFRNEFLTERFREVISRMTDHMEDA</sequence>
<dbReference type="HAMAP" id="MF_01486">
    <property type="entry name" value="RecC"/>
    <property type="match status" value="1"/>
</dbReference>
<dbReference type="Pfam" id="PF04257">
    <property type="entry name" value="Exonuc_V_gamma"/>
    <property type="match status" value="1"/>
</dbReference>
<dbReference type="Pfam" id="PF17946">
    <property type="entry name" value="RecC_C"/>
    <property type="match status" value="1"/>
</dbReference>
<feature type="domain" description="RecC C-terminal" evidence="10">
    <location>
        <begin position="763"/>
        <end position="982"/>
    </location>
</feature>